<gene>
    <name evidence="2" type="ORF">C943_04424</name>
</gene>
<dbReference type="Proteomes" id="UP000010953">
    <property type="component" value="Unassembled WGS sequence"/>
</dbReference>
<dbReference type="InParanoid" id="M7Y8N2"/>
<organism evidence="2 3">
    <name type="scientific">Mariniradius saccharolyticus AK6</name>
    <dbReference type="NCBI Taxonomy" id="1239962"/>
    <lineage>
        <taxon>Bacteria</taxon>
        <taxon>Pseudomonadati</taxon>
        <taxon>Bacteroidota</taxon>
        <taxon>Cytophagia</taxon>
        <taxon>Cytophagales</taxon>
        <taxon>Cyclobacteriaceae</taxon>
        <taxon>Mariniradius</taxon>
    </lineage>
</organism>
<keyword evidence="1" id="KW-0472">Membrane</keyword>
<dbReference type="EMBL" id="AMZY02000009">
    <property type="protein sequence ID" value="EMS33546.1"/>
    <property type="molecule type" value="Genomic_DNA"/>
</dbReference>
<keyword evidence="1" id="KW-1133">Transmembrane helix</keyword>
<protein>
    <submittedName>
        <fullName evidence="2">Uncharacterized protein</fullName>
    </submittedName>
</protein>
<evidence type="ECO:0000256" key="1">
    <source>
        <dbReference type="SAM" id="Phobius"/>
    </source>
</evidence>
<dbReference type="AlphaFoldDB" id="M7Y8N2"/>
<sequence>MCNFLALGLLFTSSCVTFRNIENTRPRLEKPESNDVFDLRQIEKLEQEDIILVTTYQAQRYYLIYQETDGQHLKGLLMREPVTNDPIAVKDRYQMRIPVTEIKKVQIRKYNYISGLALPTAIVISLYTMLAISLRNSEHNM</sequence>
<keyword evidence="3" id="KW-1185">Reference proteome</keyword>
<proteinExistence type="predicted"/>
<feature type="transmembrane region" description="Helical" evidence="1">
    <location>
        <begin position="112"/>
        <end position="134"/>
    </location>
</feature>
<name>M7Y8N2_9BACT</name>
<reference evidence="2" key="1">
    <citation type="submission" date="2013-01" db="EMBL/GenBank/DDBJ databases">
        <title>Genome assembly of Mariniradius saccharolyticus AK6.</title>
        <authorList>
            <person name="Vaidya B."/>
            <person name="Khatri I."/>
            <person name="Tanuku N.R.S."/>
            <person name="Subramanian S."/>
            <person name="Pinnaka A."/>
        </authorList>
    </citation>
    <scope>NUCLEOTIDE SEQUENCE [LARGE SCALE GENOMIC DNA]</scope>
    <source>
        <strain evidence="2">AK6</strain>
    </source>
</reference>
<comment type="caution">
    <text evidence="2">The sequence shown here is derived from an EMBL/GenBank/DDBJ whole genome shotgun (WGS) entry which is preliminary data.</text>
</comment>
<evidence type="ECO:0000313" key="2">
    <source>
        <dbReference type="EMBL" id="EMS33546.1"/>
    </source>
</evidence>
<accession>M7Y8N2</accession>
<dbReference type="RefSeq" id="WP_008626439.1">
    <property type="nucleotide sequence ID" value="NZ_AMZY02000009.1"/>
</dbReference>
<keyword evidence="1" id="KW-0812">Transmembrane</keyword>
<evidence type="ECO:0000313" key="3">
    <source>
        <dbReference type="Proteomes" id="UP000010953"/>
    </source>
</evidence>